<evidence type="ECO:0008006" key="3">
    <source>
        <dbReference type="Google" id="ProtNLM"/>
    </source>
</evidence>
<evidence type="ECO:0000313" key="1">
    <source>
        <dbReference type="EMBL" id="MDI6099240.1"/>
    </source>
</evidence>
<protein>
    <recommendedName>
        <fullName evidence="3">RES domain-containing protein</fullName>
    </recommendedName>
</protein>
<name>A0ABT6WHN0_9ACTN</name>
<dbReference type="Proteomes" id="UP001241758">
    <property type="component" value="Unassembled WGS sequence"/>
</dbReference>
<gene>
    <name evidence="1" type="ORF">QLQ12_11605</name>
</gene>
<reference evidence="1 2" key="1">
    <citation type="submission" date="2023-05" db="EMBL/GenBank/DDBJ databases">
        <title>Actinoplanes sp. NEAU-A12 genome sequencing.</title>
        <authorList>
            <person name="Wang Z.-S."/>
        </authorList>
    </citation>
    <scope>NUCLEOTIDE SEQUENCE [LARGE SCALE GENOMIC DNA]</scope>
    <source>
        <strain evidence="1 2">NEAU-A12</strain>
    </source>
</reference>
<accession>A0ABT6WHN0</accession>
<keyword evidence="2" id="KW-1185">Reference proteome</keyword>
<sequence length="212" mass="23115">MKMDANIPPHATFWIPSLEDIGEEGFGFFHDTWAITDVTLDEARGILEEEERIIAFVDDVATSPDIFEKILKIIESGEMTEMPPDLLSAEQCSNLEEILIGEDSPIRQLDLGVVSSVYSFSAAGCFPAASCRGHGSGYSWASNPVVYIAADRPHAEAIQPLVAESGCGLALDEVRPDLIVVQAPSIREMLTLSSMLIHRIDDGLPTMQPTQL</sequence>
<dbReference type="EMBL" id="JASCTH010000006">
    <property type="protein sequence ID" value="MDI6099240.1"/>
    <property type="molecule type" value="Genomic_DNA"/>
</dbReference>
<comment type="caution">
    <text evidence="1">The sequence shown here is derived from an EMBL/GenBank/DDBJ whole genome shotgun (WGS) entry which is preliminary data.</text>
</comment>
<evidence type="ECO:0000313" key="2">
    <source>
        <dbReference type="Proteomes" id="UP001241758"/>
    </source>
</evidence>
<proteinExistence type="predicted"/>
<organism evidence="1 2">
    <name type="scientific">Actinoplanes sandaracinus</name>
    <dbReference type="NCBI Taxonomy" id="3045177"/>
    <lineage>
        <taxon>Bacteria</taxon>
        <taxon>Bacillati</taxon>
        <taxon>Actinomycetota</taxon>
        <taxon>Actinomycetes</taxon>
        <taxon>Micromonosporales</taxon>
        <taxon>Micromonosporaceae</taxon>
        <taxon>Actinoplanes</taxon>
    </lineage>
</organism>